<comment type="similarity">
    <text evidence="7">Belongs to the UvrC family.</text>
</comment>
<dbReference type="PROSITE" id="PS50164">
    <property type="entry name" value="GIY_YIG"/>
    <property type="match status" value="1"/>
</dbReference>
<dbReference type="Pfam" id="PF08459">
    <property type="entry name" value="UvrC_RNaseH_dom"/>
    <property type="match status" value="1"/>
</dbReference>
<dbReference type="InterPro" id="IPR004791">
    <property type="entry name" value="UvrC"/>
</dbReference>
<dbReference type="RefSeq" id="WP_075008054.1">
    <property type="nucleotide sequence ID" value="NZ_FOAP01000010.1"/>
</dbReference>
<dbReference type="InterPro" id="IPR000305">
    <property type="entry name" value="GIY-YIG_endonuc"/>
</dbReference>
<dbReference type="PROSITE" id="PS50151">
    <property type="entry name" value="UVR"/>
    <property type="match status" value="1"/>
</dbReference>
<accession>A0A1H7UKA3</accession>
<evidence type="ECO:0000256" key="7">
    <source>
        <dbReference type="HAMAP-Rule" id="MF_00203"/>
    </source>
</evidence>
<comment type="subcellular location">
    <subcellularLocation>
        <location evidence="7">Cytoplasm</location>
    </subcellularLocation>
</comment>
<feature type="domain" description="UvrC family homology region profile" evidence="11">
    <location>
        <begin position="254"/>
        <end position="472"/>
    </location>
</feature>
<dbReference type="PANTHER" id="PTHR30562">
    <property type="entry name" value="UVRC/OXIDOREDUCTASE"/>
    <property type="match status" value="1"/>
</dbReference>
<dbReference type="InterPro" id="IPR001943">
    <property type="entry name" value="UVR_dom"/>
</dbReference>
<feature type="domain" description="UVR" evidence="9">
    <location>
        <begin position="203"/>
        <end position="238"/>
    </location>
</feature>
<dbReference type="SUPFAM" id="SSF47781">
    <property type="entry name" value="RuvA domain 2-like"/>
    <property type="match status" value="1"/>
</dbReference>
<dbReference type="GO" id="GO:0006289">
    <property type="term" value="P:nucleotide-excision repair"/>
    <property type="evidence" value="ECO:0007669"/>
    <property type="project" value="UniProtKB-UniRule"/>
</dbReference>
<evidence type="ECO:0000259" key="10">
    <source>
        <dbReference type="PROSITE" id="PS50164"/>
    </source>
</evidence>
<dbReference type="AlphaFoldDB" id="A0A1H7UKA3"/>
<feature type="domain" description="GIY-YIG" evidence="10">
    <location>
        <begin position="14"/>
        <end position="93"/>
    </location>
</feature>
<keyword evidence="5 7" id="KW-0234">DNA repair</keyword>
<dbReference type="Pfam" id="PF01541">
    <property type="entry name" value="GIY-YIG"/>
    <property type="match status" value="1"/>
</dbReference>
<evidence type="ECO:0000313" key="13">
    <source>
        <dbReference type="Proteomes" id="UP000182719"/>
    </source>
</evidence>
<keyword evidence="1 7" id="KW-0963">Cytoplasm</keyword>
<dbReference type="Gene3D" id="4.10.860.10">
    <property type="entry name" value="UVR domain"/>
    <property type="match status" value="1"/>
</dbReference>
<dbReference type="SMART" id="SM00465">
    <property type="entry name" value="GIYc"/>
    <property type="match status" value="1"/>
</dbReference>
<dbReference type="GO" id="GO:0009380">
    <property type="term" value="C:excinuclease repair complex"/>
    <property type="evidence" value="ECO:0007669"/>
    <property type="project" value="InterPro"/>
</dbReference>
<keyword evidence="6 7" id="KW-0742">SOS response</keyword>
<dbReference type="InterPro" id="IPR001162">
    <property type="entry name" value="UvrC_RNase_H_dom"/>
</dbReference>
<feature type="region of interest" description="Disordered" evidence="8">
    <location>
        <begin position="608"/>
        <end position="646"/>
    </location>
</feature>
<dbReference type="NCBIfam" id="NF001824">
    <property type="entry name" value="PRK00558.1-5"/>
    <property type="match status" value="1"/>
</dbReference>
<dbReference type="InterPro" id="IPR036876">
    <property type="entry name" value="UVR_dom_sf"/>
</dbReference>
<reference evidence="13" key="1">
    <citation type="submission" date="2016-10" db="EMBL/GenBank/DDBJ databases">
        <authorList>
            <person name="Varghese N."/>
            <person name="Submissions S."/>
        </authorList>
    </citation>
    <scope>NUCLEOTIDE SEQUENCE [LARGE SCALE GENOMIC DNA]</scope>
    <source>
        <strain evidence="13">DSM 17044</strain>
    </source>
</reference>
<evidence type="ECO:0000256" key="4">
    <source>
        <dbReference type="ARBA" id="ARBA00022881"/>
    </source>
</evidence>
<evidence type="ECO:0000313" key="12">
    <source>
        <dbReference type="EMBL" id="SEL97165.1"/>
    </source>
</evidence>
<dbReference type="Proteomes" id="UP000182719">
    <property type="component" value="Unassembled WGS sequence"/>
</dbReference>
<evidence type="ECO:0000259" key="9">
    <source>
        <dbReference type="PROSITE" id="PS50151"/>
    </source>
</evidence>
<comment type="function">
    <text evidence="7">The UvrABC repair system catalyzes the recognition and processing of DNA lesions. UvrC both incises the 5' and 3' sides of the lesion. The N-terminal half is responsible for the 3' incision and the C-terminal half is responsible for the 5' incision.</text>
</comment>
<dbReference type="InterPro" id="IPR035901">
    <property type="entry name" value="GIY-YIG_endonuc_sf"/>
</dbReference>
<proteinExistence type="inferred from homology"/>
<dbReference type="NCBIfam" id="TIGR00194">
    <property type="entry name" value="uvrC"/>
    <property type="match status" value="1"/>
</dbReference>
<keyword evidence="13" id="KW-1185">Reference proteome</keyword>
<dbReference type="EMBL" id="FOAP01000010">
    <property type="protein sequence ID" value="SEL97165.1"/>
    <property type="molecule type" value="Genomic_DNA"/>
</dbReference>
<dbReference type="InterPro" id="IPR050066">
    <property type="entry name" value="UvrABC_protein_C"/>
</dbReference>
<evidence type="ECO:0000256" key="2">
    <source>
        <dbReference type="ARBA" id="ARBA00022763"/>
    </source>
</evidence>
<dbReference type="Gene3D" id="3.30.420.340">
    <property type="entry name" value="UvrC, RNAse H endonuclease domain"/>
    <property type="match status" value="1"/>
</dbReference>
<dbReference type="OrthoDB" id="9804933at2"/>
<dbReference type="GO" id="GO:0009381">
    <property type="term" value="F:excinuclease ABC activity"/>
    <property type="evidence" value="ECO:0007669"/>
    <property type="project" value="UniProtKB-UniRule"/>
</dbReference>
<dbReference type="CDD" id="cd10434">
    <property type="entry name" value="GIY-YIG_UvrC_Cho"/>
    <property type="match status" value="1"/>
</dbReference>
<evidence type="ECO:0000259" key="11">
    <source>
        <dbReference type="PROSITE" id="PS50165"/>
    </source>
</evidence>
<name>A0A1H7UKA3_STIAU</name>
<dbReference type="PROSITE" id="PS50165">
    <property type="entry name" value="UVRC"/>
    <property type="match status" value="1"/>
</dbReference>
<dbReference type="Pfam" id="PF14520">
    <property type="entry name" value="HHH_5"/>
    <property type="match status" value="1"/>
</dbReference>
<sequence>MDARLQEKLDSLPTEPGVYLMKDRRGLVIYVGKAVNLRNRVRSYFTRTGDTRAFIALLDTMLGDIETVLVHNEKEALLLENELIKKHKPRFNVLLKDDKQFISLRLDRSQPYPRLEVVRKYERDGARYFGPYSSAGAIRETLRIINRYFHLRTCTDHVLANRKRPCLLHQIGRCPAPCVYPVPPEDYLRSVDEVGMFLEGKAGELVDGLRGRMRSAASELKFEEAARLRDQLQAIERSLERQKVATTDFKDQDVFSFFREGDRILFYVLWVRQGRLNGGQAFPFGSQEFPDEELLASFVNLYYDQGSFVPEEVLLPLEPESLEGLEALLSERKGQKVRVLVPKRGEKHELVLMAHKNAEQSFVERKRTKDETDAVLGRLQQKLGLRNYPRRMECYDISHFQGSSIVASQVAVTDGETDKSRYRRYKIKTLEKQDDFASMYEVISRRLKRGQEEKDLPDLLVIDGGKGQLASAHAAMKDLGVEGVDVVGLAKSRDQEVFDRDAESARSPERIFVLGRKDPIVLPQNSAEIFMLTRMRDEAHRFAITFQRKDLRKSRIHSALEDIPGVGEGRRKLLLRHFGSLKRVSEASIEELAEVVGPSLAERVHAGLHGHEEEDAADPVREASLADADAAIGEKSSQGGSPAGSA</sequence>
<evidence type="ECO:0000256" key="6">
    <source>
        <dbReference type="ARBA" id="ARBA00023236"/>
    </source>
</evidence>
<dbReference type="HAMAP" id="MF_00203">
    <property type="entry name" value="UvrC"/>
    <property type="match status" value="1"/>
</dbReference>
<dbReference type="InterPro" id="IPR010994">
    <property type="entry name" value="RuvA_2-like"/>
</dbReference>
<keyword evidence="3 7" id="KW-0228">DNA excision</keyword>
<protein>
    <recommendedName>
        <fullName evidence="7">UvrABC system protein C</fullName>
        <shortName evidence="7">Protein UvrC</shortName>
    </recommendedName>
    <alternativeName>
        <fullName evidence="7">Excinuclease ABC subunit C</fullName>
    </alternativeName>
</protein>
<keyword evidence="4 7" id="KW-0267">Excision nuclease</keyword>
<dbReference type="SUPFAM" id="SSF46600">
    <property type="entry name" value="C-terminal UvrC-binding domain of UvrB"/>
    <property type="match status" value="1"/>
</dbReference>
<organism evidence="12 13">
    <name type="scientific">Stigmatella aurantiaca</name>
    <dbReference type="NCBI Taxonomy" id="41"/>
    <lineage>
        <taxon>Bacteria</taxon>
        <taxon>Pseudomonadati</taxon>
        <taxon>Myxococcota</taxon>
        <taxon>Myxococcia</taxon>
        <taxon>Myxococcales</taxon>
        <taxon>Cystobacterineae</taxon>
        <taxon>Archangiaceae</taxon>
        <taxon>Stigmatella</taxon>
    </lineage>
</organism>
<dbReference type="GO" id="GO:0003677">
    <property type="term" value="F:DNA binding"/>
    <property type="evidence" value="ECO:0007669"/>
    <property type="project" value="UniProtKB-UniRule"/>
</dbReference>
<dbReference type="PANTHER" id="PTHR30562:SF1">
    <property type="entry name" value="UVRABC SYSTEM PROTEIN C"/>
    <property type="match status" value="1"/>
</dbReference>
<dbReference type="GO" id="GO:0009432">
    <property type="term" value="P:SOS response"/>
    <property type="evidence" value="ECO:0007669"/>
    <property type="project" value="UniProtKB-UniRule"/>
</dbReference>
<dbReference type="SUPFAM" id="SSF82771">
    <property type="entry name" value="GIY-YIG endonuclease"/>
    <property type="match status" value="1"/>
</dbReference>
<dbReference type="InterPro" id="IPR038476">
    <property type="entry name" value="UvrC_RNase_H_dom_sf"/>
</dbReference>
<dbReference type="Gene3D" id="3.40.1440.10">
    <property type="entry name" value="GIY-YIG endonuclease"/>
    <property type="match status" value="1"/>
</dbReference>
<dbReference type="Pfam" id="PF02151">
    <property type="entry name" value="UVR"/>
    <property type="match status" value="1"/>
</dbReference>
<dbReference type="FunFam" id="3.40.1440.10:FF:000001">
    <property type="entry name" value="UvrABC system protein C"/>
    <property type="match status" value="1"/>
</dbReference>
<comment type="subunit">
    <text evidence="7">Interacts with UvrB in an incision complex.</text>
</comment>
<dbReference type="InterPro" id="IPR047296">
    <property type="entry name" value="GIY-YIG_UvrC_Cho"/>
</dbReference>
<dbReference type="Gene3D" id="1.10.150.20">
    <property type="entry name" value="5' to 3' exonuclease, C-terminal subdomain"/>
    <property type="match status" value="1"/>
</dbReference>
<dbReference type="GO" id="GO:0005737">
    <property type="term" value="C:cytoplasm"/>
    <property type="evidence" value="ECO:0007669"/>
    <property type="project" value="UniProtKB-SubCell"/>
</dbReference>
<evidence type="ECO:0000256" key="5">
    <source>
        <dbReference type="ARBA" id="ARBA00023204"/>
    </source>
</evidence>
<keyword evidence="2 7" id="KW-0227">DNA damage</keyword>
<evidence type="ECO:0000256" key="8">
    <source>
        <dbReference type="SAM" id="MobiDB-lite"/>
    </source>
</evidence>
<evidence type="ECO:0000256" key="3">
    <source>
        <dbReference type="ARBA" id="ARBA00022769"/>
    </source>
</evidence>
<gene>
    <name evidence="7" type="primary">uvrC</name>
    <name evidence="12" type="ORF">SAMN05444354_11080</name>
</gene>
<evidence type="ECO:0000256" key="1">
    <source>
        <dbReference type="ARBA" id="ARBA00022490"/>
    </source>
</evidence>
<dbReference type="Pfam" id="PF22920">
    <property type="entry name" value="UvrC_RNaseH"/>
    <property type="match status" value="1"/>
</dbReference>